<reference evidence="1" key="2">
    <citation type="submission" date="2018-03" db="EMBL/GenBank/DDBJ databases">
        <title>The Triticum urartu genome reveals the dynamic nature of wheat genome evolution.</title>
        <authorList>
            <person name="Ling H."/>
            <person name="Ma B."/>
            <person name="Shi X."/>
            <person name="Liu H."/>
            <person name="Dong L."/>
            <person name="Sun H."/>
            <person name="Cao Y."/>
            <person name="Gao Q."/>
            <person name="Zheng S."/>
            <person name="Li Y."/>
            <person name="Yu Y."/>
            <person name="Du H."/>
            <person name="Qi M."/>
            <person name="Li Y."/>
            <person name="Yu H."/>
            <person name="Cui Y."/>
            <person name="Wang N."/>
            <person name="Chen C."/>
            <person name="Wu H."/>
            <person name="Zhao Y."/>
            <person name="Zhang J."/>
            <person name="Li Y."/>
            <person name="Zhou W."/>
            <person name="Zhang B."/>
            <person name="Hu W."/>
            <person name="Eijk M."/>
            <person name="Tang J."/>
            <person name="Witsenboer H."/>
            <person name="Zhao S."/>
            <person name="Li Z."/>
            <person name="Zhang A."/>
            <person name="Wang D."/>
            <person name="Liang C."/>
        </authorList>
    </citation>
    <scope>NUCLEOTIDE SEQUENCE [LARGE SCALE GENOMIC DNA]</scope>
    <source>
        <strain evidence="1">cv. G1812</strain>
    </source>
</reference>
<sequence>MLKQHHPLSCSSTLRRSHSRVVYVPPPGHVKNW</sequence>
<dbReference type="Proteomes" id="UP000015106">
    <property type="component" value="Chromosome 3"/>
</dbReference>
<protein>
    <submittedName>
        <fullName evidence="1">Uncharacterized protein</fullName>
    </submittedName>
</protein>
<proteinExistence type="predicted"/>
<dbReference type="Gramene" id="TuG1812G0300000593.01.T01">
    <property type="protein sequence ID" value="TuG1812G0300000593.01.T01"/>
    <property type="gene ID" value="TuG1812G0300000593.01"/>
</dbReference>
<evidence type="ECO:0000313" key="1">
    <source>
        <dbReference type="EnsemblPlants" id="TuG1812G0300000593.01.T01"/>
    </source>
</evidence>
<name>A0A8R7PNM4_TRIUA</name>
<accession>A0A8R7PNM4</accession>
<keyword evidence="2" id="KW-1185">Reference proteome</keyword>
<evidence type="ECO:0000313" key="2">
    <source>
        <dbReference type="Proteomes" id="UP000015106"/>
    </source>
</evidence>
<dbReference type="EnsemblPlants" id="TuG1812G0300000593.01.T01">
    <property type="protein sequence ID" value="TuG1812G0300000593.01.T01"/>
    <property type="gene ID" value="TuG1812G0300000593.01"/>
</dbReference>
<organism evidence="1 2">
    <name type="scientific">Triticum urartu</name>
    <name type="common">Red wild einkorn</name>
    <name type="synonym">Crithodium urartu</name>
    <dbReference type="NCBI Taxonomy" id="4572"/>
    <lineage>
        <taxon>Eukaryota</taxon>
        <taxon>Viridiplantae</taxon>
        <taxon>Streptophyta</taxon>
        <taxon>Embryophyta</taxon>
        <taxon>Tracheophyta</taxon>
        <taxon>Spermatophyta</taxon>
        <taxon>Magnoliopsida</taxon>
        <taxon>Liliopsida</taxon>
        <taxon>Poales</taxon>
        <taxon>Poaceae</taxon>
        <taxon>BOP clade</taxon>
        <taxon>Pooideae</taxon>
        <taxon>Triticodae</taxon>
        <taxon>Triticeae</taxon>
        <taxon>Triticinae</taxon>
        <taxon>Triticum</taxon>
    </lineage>
</organism>
<reference evidence="1" key="3">
    <citation type="submission" date="2022-06" db="UniProtKB">
        <authorList>
            <consortium name="EnsemblPlants"/>
        </authorList>
    </citation>
    <scope>IDENTIFICATION</scope>
</reference>
<dbReference type="AlphaFoldDB" id="A0A8R7PNM4"/>
<reference evidence="2" key="1">
    <citation type="journal article" date="2013" name="Nature">
        <title>Draft genome of the wheat A-genome progenitor Triticum urartu.</title>
        <authorList>
            <person name="Ling H.Q."/>
            <person name="Zhao S."/>
            <person name="Liu D."/>
            <person name="Wang J."/>
            <person name="Sun H."/>
            <person name="Zhang C."/>
            <person name="Fan H."/>
            <person name="Li D."/>
            <person name="Dong L."/>
            <person name="Tao Y."/>
            <person name="Gao C."/>
            <person name="Wu H."/>
            <person name="Li Y."/>
            <person name="Cui Y."/>
            <person name="Guo X."/>
            <person name="Zheng S."/>
            <person name="Wang B."/>
            <person name="Yu K."/>
            <person name="Liang Q."/>
            <person name="Yang W."/>
            <person name="Lou X."/>
            <person name="Chen J."/>
            <person name="Feng M."/>
            <person name="Jian J."/>
            <person name="Zhang X."/>
            <person name="Luo G."/>
            <person name="Jiang Y."/>
            <person name="Liu J."/>
            <person name="Wang Z."/>
            <person name="Sha Y."/>
            <person name="Zhang B."/>
            <person name="Wu H."/>
            <person name="Tang D."/>
            <person name="Shen Q."/>
            <person name="Xue P."/>
            <person name="Zou S."/>
            <person name="Wang X."/>
            <person name="Liu X."/>
            <person name="Wang F."/>
            <person name="Yang Y."/>
            <person name="An X."/>
            <person name="Dong Z."/>
            <person name="Zhang K."/>
            <person name="Zhang X."/>
            <person name="Luo M.C."/>
            <person name="Dvorak J."/>
            <person name="Tong Y."/>
            <person name="Wang J."/>
            <person name="Yang H."/>
            <person name="Li Z."/>
            <person name="Wang D."/>
            <person name="Zhang A."/>
            <person name="Wang J."/>
        </authorList>
    </citation>
    <scope>NUCLEOTIDE SEQUENCE</scope>
    <source>
        <strain evidence="2">cv. G1812</strain>
    </source>
</reference>